<proteinExistence type="predicted"/>
<comment type="caution">
    <text evidence="1">The sequence shown here is derived from an EMBL/GenBank/DDBJ whole genome shotgun (WGS) entry which is preliminary data.</text>
</comment>
<dbReference type="Proteomes" id="UP000263642">
    <property type="component" value="Unassembled WGS sequence"/>
</dbReference>
<gene>
    <name evidence="1" type="ORF">DIT97_16585</name>
</gene>
<evidence type="ECO:0000313" key="1">
    <source>
        <dbReference type="EMBL" id="HCO24562.1"/>
    </source>
</evidence>
<organism evidence="1 2">
    <name type="scientific">Gimesia maris</name>
    <dbReference type="NCBI Taxonomy" id="122"/>
    <lineage>
        <taxon>Bacteria</taxon>
        <taxon>Pseudomonadati</taxon>
        <taxon>Planctomycetota</taxon>
        <taxon>Planctomycetia</taxon>
        <taxon>Planctomycetales</taxon>
        <taxon>Planctomycetaceae</taxon>
        <taxon>Gimesia</taxon>
    </lineage>
</organism>
<protein>
    <submittedName>
        <fullName evidence="1">RNA polymerase subunit sigma-70</fullName>
    </submittedName>
</protein>
<reference evidence="1 2" key="1">
    <citation type="journal article" date="2018" name="Nat. Biotechnol.">
        <title>A standardized bacterial taxonomy based on genome phylogeny substantially revises the tree of life.</title>
        <authorList>
            <person name="Parks D.H."/>
            <person name="Chuvochina M."/>
            <person name="Waite D.W."/>
            <person name="Rinke C."/>
            <person name="Skarshewski A."/>
            <person name="Chaumeil P.A."/>
            <person name="Hugenholtz P."/>
        </authorList>
    </citation>
    <scope>NUCLEOTIDE SEQUENCE [LARGE SCALE GENOMIC DNA]</scope>
    <source>
        <strain evidence="1">UBA9375</strain>
    </source>
</reference>
<evidence type="ECO:0000313" key="2">
    <source>
        <dbReference type="Proteomes" id="UP000263642"/>
    </source>
</evidence>
<dbReference type="AlphaFoldDB" id="A0A3D3R8Z6"/>
<feature type="non-terminal residue" evidence="1">
    <location>
        <position position="44"/>
    </location>
</feature>
<name>A0A3D3R8Z6_9PLAN</name>
<dbReference type="EMBL" id="DQAY01000102">
    <property type="protein sequence ID" value="HCO24562.1"/>
    <property type="molecule type" value="Genomic_DNA"/>
</dbReference>
<accession>A0A3D3R8Z6</accession>
<sequence>MSNSISPLTASPRKVYSSLLDQERLRIFNYIRTLVPHYSDAEDV</sequence>